<evidence type="ECO:0000313" key="2">
    <source>
        <dbReference type="RefSeq" id="XP_020012304.2"/>
    </source>
</evidence>
<dbReference type="Gene3D" id="3.40.50.300">
    <property type="entry name" value="P-loop containing nucleotide triphosphate hydrolases"/>
    <property type="match status" value="1"/>
</dbReference>
<dbReference type="InterPro" id="IPR051701">
    <property type="entry name" value="Mito_OM_Translocase_MSP1"/>
</dbReference>
<dbReference type="CDD" id="cd19520">
    <property type="entry name" value="RecA-like_ATAD1"/>
    <property type="match status" value="1"/>
</dbReference>
<dbReference type="SMART" id="SM00382">
    <property type="entry name" value="AAA"/>
    <property type="match status" value="1"/>
</dbReference>
<evidence type="ECO:0000313" key="1">
    <source>
        <dbReference type="Proteomes" id="UP001732720"/>
    </source>
</evidence>
<dbReference type="CTD" id="84896"/>
<dbReference type="SUPFAM" id="SSF52540">
    <property type="entry name" value="P-loop containing nucleoside triphosphate hydrolases"/>
    <property type="match status" value="1"/>
</dbReference>
<dbReference type="InterPro" id="IPR003959">
    <property type="entry name" value="ATPase_AAA_core"/>
</dbReference>
<dbReference type="KEGG" id="ccan:109681825"/>
<dbReference type="InterPro" id="IPR003593">
    <property type="entry name" value="AAA+_ATPase"/>
</dbReference>
<dbReference type="Pfam" id="PF00004">
    <property type="entry name" value="AAA"/>
    <property type="match status" value="1"/>
</dbReference>
<dbReference type="GO" id="GO:0005778">
    <property type="term" value="C:peroxisomal membrane"/>
    <property type="evidence" value="ECO:0007669"/>
    <property type="project" value="UniProtKB-SubCell"/>
</dbReference>
<dbReference type="PANTHER" id="PTHR45644:SF2">
    <property type="entry name" value="OUTER MITOCHONDRIAL TRANSMEMBRANE HELIX TRANSLOCASE"/>
    <property type="match status" value="1"/>
</dbReference>
<dbReference type="RefSeq" id="XP_020012304.2">
    <property type="nucleotide sequence ID" value="XM_020156715.2"/>
</dbReference>
<organism evidence="2">
    <name type="scientific">Castor canadensis</name>
    <name type="common">American beaver</name>
    <dbReference type="NCBI Taxonomy" id="51338"/>
    <lineage>
        <taxon>Eukaryota</taxon>
        <taxon>Metazoa</taxon>
        <taxon>Chordata</taxon>
        <taxon>Craniata</taxon>
        <taxon>Vertebrata</taxon>
        <taxon>Euteleostomi</taxon>
        <taxon>Mammalia</taxon>
        <taxon>Eutheria</taxon>
        <taxon>Euarchontoglires</taxon>
        <taxon>Glires</taxon>
        <taxon>Rodentia</taxon>
        <taxon>Castorimorpha</taxon>
        <taxon>Castoridae</taxon>
        <taxon>Castor</taxon>
    </lineage>
</organism>
<dbReference type="Gene3D" id="1.10.8.60">
    <property type="match status" value="1"/>
</dbReference>
<dbReference type="InterPro" id="IPR041569">
    <property type="entry name" value="AAA_lid_3"/>
</dbReference>
<reference evidence="2" key="1">
    <citation type="submission" date="2025-08" db="UniProtKB">
        <authorList>
            <consortium name="RefSeq"/>
        </authorList>
    </citation>
    <scope>IDENTIFICATION</scope>
</reference>
<dbReference type="GO" id="GO:0140570">
    <property type="term" value="P:extraction of mislocalized protein from mitochondrial outer membrane"/>
    <property type="evidence" value="ECO:0007669"/>
    <property type="project" value="TreeGrafter"/>
</dbReference>
<name>A0A8B7TXV2_CASCN</name>
<dbReference type="FunFam" id="3.40.50.300:FF:000538">
    <property type="entry name" value="ATPase family AAA domain-containing protein 1"/>
    <property type="match status" value="1"/>
</dbReference>
<keyword evidence="2" id="KW-0472">Membrane</keyword>
<dbReference type="OrthoDB" id="10254455at2759"/>
<proteinExistence type="predicted"/>
<sequence>MLNAGEGAAPGGSDRSQAAFPSCARPAEVPAAALSASGLTTKMVHAEAFSRPLSRNEVVGLIFRLTIFGAVTYFTIKWMVDAIDPTRKQKVEAQKQAEKLMKQIGVKNVKLSEYEMSIAAHLVDPLNMHVTWSDIAGLDDVITDLKDTVILPIKKKHLFENSRLLQPPKDSFLRNRSSSDHEATAMMKAQFMSLWDGLDTDHSCQVIVMGATNRPQDLDSAIMRRMPTRFHINQPALKQREAILKLILKNENVDRHVDLLEVAQETDGFSGSDLKEMCRDAALLCVREYVNSTSEESHDEDEIRPVQQQDLHRAIEKMKKSKDAAFQNVLTHVCLD</sequence>
<keyword evidence="1" id="KW-1185">Reference proteome</keyword>
<protein>
    <submittedName>
        <fullName evidence="2">Outer mitochondrial transmembrane helix translocase isoform X2</fullName>
    </submittedName>
</protein>
<dbReference type="PROSITE" id="PS00674">
    <property type="entry name" value="AAA"/>
    <property type="match status" value="1"/>
</dbReference>
<dbReference type="Pfam" id="PF17862">
    <property type="entry name" value="AAA_lid_3"/>
    <property type="match status" value="1"/>
</dbReference>
<dbReference type="FunFam" id="1.10.8.60:FF:000044">
    <property type="entry name" value="ATPase family AAA domain-containing protein 1"/>
    <property type="match status" value="1"/>
</dbReference>
<dbReference type="GO" id="GO:0045211">
    <property type="term" value="C:postsynaptic membrane"/>
    <property type="evidence" value="ECO:0007669"/>
    <property type="project" value="UniProtKB-SubCell"/>
</dbReference>
<dbReference type="GO" id="GO:0016887">
    <property type="term" value="F:ATP hydrolysis activity"/>
    <property type="evidence" value="ECO:0007669"/>
    <property type="project" value="InterPro"/>
</dbReference>
<dbReference type="GO" id="GO:0005741">
    <property type="term" value="C:mitochondrial outer membrane"/>
    <property type="evidence" value="ECO:0007669"/>
    <property type="project" value="UniProtKB-SubCell"/>
</dbReference>
<dbReference type="PANTHER" id="PTHR45644">
    <property type="entry name" value="AAA ATPASE, PUTATIVE (AFU_ORTHOLOGUE AFUA_2G12920)-RELATED-RELATED"/>
    <property type="match status" value="1"/>
</dbReference>
<accession>A0A8B7TXV2</accession>
<dbReference type="Proteomes" id="UP001732720">
    <property type="component" value="Chromosome 7"/>
</dbReference>
<gene>
    <name evidence="2" type="primary">Atad1</name>
</gene>
<keyword evidence="2" id="KW-0812">Transmembrane</keyword>
<dbReference type="GO" id="GO:0005524">
    <property type="term" value="F:ATP binding"/>
    <property type="evidence" value="ECO:0007669"/>
    <property type="project" value="UniProtKB-KW"/>
</dbReference>
<dbReference type="InterPro" id="IPR027417">
    <property type="entry name" value="P-loop_NTPase"/>
</dbReference>
<dbReference type="InterPro" id="IPR003960">
    <property type="entry name" value="ATPase_AAA_CS"/>
</dbReference>